<name>A0A1B4V2M1_9GAMM</name>
<dbReference type="OrthoDB" id="5402478at2"/>
<gene>
    <name evidence="1" type="ORF">SVA_1204</name>
</gene>
<dbReference type="Pfam" id="PF10604">
    <property type="entry name" value="Polyketide_cyc2"/>
    <property type="match status" value="1"/>
</dbReference>
<evidence type="ECO:0000313" key="2">
    <source>
        <dbReference type="Proteomes" id="UP000218899"/>
    </source>
</evidence>
<dbReference type="EMBL" id="AP014936">
    <property type="protein sequence ID" value="BAU47779.1"/>
    <property type="molecule type" value="Genomic_DNA"/>
</dbReference>
<keyword evidence="2" id="KW-1185">Reference proteome</keyword>
<dbReference type="AlphaFoldDB" id="A0A1B4V2M1"/>
<proteinExistence type="predicted"/>
<dbReference type="SUPFAM" id="SSF55961">
    <property type="entry name" value="Bet v1-like"/>
    <property type="match status" value="1"/>
</dbReference>
<organism evidence="1 2">
    <name type="scientific">Sulfurifustis variabilis</name>
    <dbReference type="NCBI Taxonomy" id="1675686"/>
    <lineage>
        <taxon>Bacteria</taxon>
        <taxon>Pseudomonadati</taxon>
        <taxon>Pseudomonadota</taxon>
        <taxon>Gammaproteobacteria</taxon>
        <taxon>Acidiferrobacterales</taxon>
        <taxon>Acidiferrobacteraceae</taxon>
        <taxon>Sulfurifustis</taxon>
    </lineage>
</organism>
<accession>A0A1B4V2M1</accession>
<evidence type="ECO:0000313" key="1">
    <source>
        <dbReference type="EMBL" id="BAU47779.1"/>
    </source>
</evidence>
<protein>
    <submittedName>
        <fullName evidence="1">Polyketide cyclase</fullName>
    </submittedName>
</protein>
<dbReference type="RefSeq" id="WP_096460159.1">
    <property type="nucleotide sequence ID" value="NZ_AP014936.1"/>
</dbReference>
<dbReference type="InterPro" id="IPR023393">
    <property type="entry name" value="START-like_dom_sf"/>
</dbReference>
<dbReference type="CDD" id="cd07824">
    <property type="entry name" value="SRPBCC_6"/>
    <property type="match status" value="1"/>
</dbReference>
<sequence>MSRFSLVTHWHLDAPIDRVWDAIFHAEEWPRWWKYVERVDDIAAGSPSGIGAIRRFKWKTALLYTLTFDLRATLIEPPYAIKGTASGEVEGVGVWRLTARDGLTRVRHEWDVRPTKAWMTALAPVAAPAFRWNHVHVMRAGGLALARRLGARLCLAETRGRSPHARRLKTEKR</sequence>
<reference evidence="1 2" key="1">
    <citation type="submission" date="2015-08" db="EMBL/GenBank/DDBJ databases">
        <title>Complete genome sequence of Sulfurifustis variabilis.</title>
        <authorList>
            <person name="Miura A."/>
            <person name="Kojima H."/>
            <person name="Fukui M."/>
        </authorList>
    </citation>
    <scope>NUCLEOTIDE SEQUENCE [LARGE SCALE GENOMIC DNA]</scope>
    <source>
        <strain evidence="2">skN76</strain>
    </source>
</reference>
<dbReference type="InterPro" id="IPR019587">
    <property type="entry name" value="Polyketide_cyclase/dehydratase"/>
</dbReference>
<dbReference type="Proteomes" id="UP000218899">
    <property type="component" value="Chromosome"/>
</dbReference>
<dbReference type="Gene3D" id="3.30.530.20">
    <property type="match status" value="1"/>
</dbReference>
<dbReference type="KEGG" id="sva:SVA_1204"/>